<keyword evidence="4" id="KW-1185">Reference proteome</keyword>
<reference evidence="3" key="3">
    <citation type="submission" date="2025-09" db="UniProtKB">
        <authorList>
            <consortium name="Ensembl"/>
        </authorList>
    </citation>
    <scope>IDENTIFICATION</scope>
</reference>
<feature type="region of interest" description="Disordered" evidence="1">
    <location>
        <begin position="1552"/>
        <end position="1637"/>
    </location>
</feature>
<reference evidence="3" key="2">
    <citation type="submission" date="2025-08" db="UniProtKB">
        <authorList>
            <consortium name="Ensembl"/>
        </authorList>
    </citation>
    <scope>IDENTIFICATION</scope>
</reference>
<feature type="compositionally biased region" description="Low complexity" evidence="1">
    <location>
        <begin position="371"/>
        <end position="383"/>
    </location>
</feature>
<dbReference type="InParanoid" id="W5MAD6"/>
<dbReference type="OMA" id="QPYNGTT"/>
<dbReference type="GeneTree" id="ENSGT00440000037417"/>
<feature type="compositionally biased region" description="Polar residues" evidence="1">
    <location>
        <begin position="1109"/>
        <end position="1123"/>
    </location>
</feature>
<feature type="compositionally biased region" description="Basic and acidic residues" evidence="1">
    <location>
        <begin position="1602"/>
        <end position="1618"/>
    </location>
</feature>
<sequence>MDRNYPTSSFTDPLASPAQTAAWAYERSTASIKPRSCSHDTTASLQVNLSYGATHPETELLHRQTYAASHQLPSYAAAHHATGLSGIFDTGLHTAGSNTTETSVMNFLSAIESRNQQAGPAAAALLPQFRTPSWQTGMHSSAATELFVTGAIPASGTFPPTSALSAYQHPNTFTTRNFATTPSLTLQDAAFSPSSNGLLSPHDPLLQIKSTQGTVPTALAFDRIGSTVLSTSLPPQSSTYRSAQESAPHLLQPQFSLLPSSLGGAQQATQPYSTSVFTGSATSIERALQRECSVIKHHQRPSSTQSVQAQLSSTQHSLQGYLTSGSEVAFQDPSRQSAMPCSPIGDTTQVSNGGPQQKTSQATLEQTQAYPSSIPSPGFSSASNTKAKDCSTKHTQPSSKTSKSQSVSPDVQPQSYPSPVQKQSTVIASQPQVYTSAQLPSLMSVSQSQNYVTSQAMSSSVSHSQVYSSSQSEKLPSLYKTLTSFSGQSENLTSASQTLSYSSSQQQVLSTVGHNEEYVVQAQDLCSVNPSQSYSSSHSQGMPTVSYSAQSQGLSSVSPSQSYASGQSLTLTSQSLSFSSTRAQNLPASSPTQNYMLMHSSPSSQTKNGSPPQSQKYLPPVQSPSFTSSSHSQALPNNRPSADLKPSYGKRKSDSNLFVPSKQEEDEFPIQDLQALQQASLEASAQTLAESAIGDQTTPYIVSKTDDRYNSQSVIRSNSRPEDQMVGLTLQESKKGDRMTSMSHHGQHIVGANNRVSQDIKKNSNLTQPAHITISAEDLKQHSLLHKVPDSRSQNHQAQVISAQQQQQGQNHATRQAQHIRLPSAQVLLEPSRDLQMIFLQQSLLHSGIDPSKISSQMQQIPAQYLQMDDQIINSNGGPNQSHQILSPSSEVLKMDVTESSKSLQQHLSPKDNYSQPSQHESKHHFALSSICFPDSMLLADERNILSNVDDILAATAAACGVTPQDFVKPNSSEGEIPSLASPADSKTPFQVVEARHVSPSFTSQHSGVANPQNMSMALNGGQLNMGMHSVSAVQPKASGLEHQGLQDSNIQPGLTAPSANSRHEVGDRNVSSVQKSRGTNHESEEENEDVPDDEALNHNDPDFIPSGRSISDESAASENEFNLANEEYDPTGLLNKAKSQMEQRGKAQVQPRGRMNSKNDETILEFSPDGLPKKKNKTKGSGKPTAEDENGNAKPMKRSGQGKRQNSRGSDTNSPSTSDSCYDSYQHQERIRQKIREVEEKQPEVKTGFIGSFLDFLKSGPKQQFSSPPIRMPNRTRKPPVASIRPPYPLPLPVKPQPLATPLISPEPDSISPSKRLDDELKKNLETLPSFSSDEDDSVGKNQDLQKSISSALSALDEPSEKKIKSVECTSILLIVRNKSTEAAETNLLGAVIKQEQSPSMPSSVFKSQEPPAAATESPTQDELQDVPSDQLAVKLTSVAIEGLTDEDQSDSGGEGMYRERDEFVVKIEDIECLKITLRAGREPPAIWKVQKALLQKFVPELRDGNRVFSATNSYLGYFGDAKTKYRRVYVKFIDTVNKREYVRVCNRKPRCKPMHSVRGGQSKSVLSSRSVSAPASDQAAPKPTSSKGSAAKPKAKQPKVKAEPPPKKRKKWKEEFSSSPSESSPEAVSEDDEFTPPVPFATRFLNTRTMKETFKSYVELLISVALDADMMEALEKESDELLLPHMKRVDGMITDNRRRLLPKLRVGQLFKNALDSFPELSVVTDMKKDGETSSFKVRLSGKAYNKKTLRPTKTSSKLPLEYTVDKEKTHWFSLYHSLQHYKYHTYLMCKDEIAALQKQSEEDLGQEETVQLCMKNARWVESLFEKFGELLTQVQQTCL</sequence>
<accession>W5MAD6</accession>
<feature type="compositionally biased region" description="Low complexity" evidence="1">
    <location>
        <begin position="623"/>
        <end position="632"/>
    </location>
</feature>
<evidence type="ECO:0000259" key="2">
    <source>
        <dbReference type="Pfam" id="PF13926"/>
    </source>
</evidence>
<dbReference type="InterPro" id="IPR052466">
    <property type="entry name" value="DNA_MethProtect_Complex"/>
</dbReference>
<dbReference type="PANTHER" id="PTHR14709:SF2">
    <property type="entry name" value="GLUTAMINE AND SERINE-RICH PROTEIN 1"/>
    <property type="match status" value="1"/>
</dbReference>
<name>W5MAD6_LEPOC</name>
<evidence type="ECO:0000313" key="3">
    <source>
        <dbReference type="Ensembl" id="ENSLOCP00000005345.1"/>
    </source>
</evidence>
<feature type="region of interest" description="Disordered" evidence="1">
    <location>
        <begin position="330"/>
        <end position="424"/>
    </location>
</feature>
<feature type="region of interest" description="Disordered" evidence="1">
    <location>
        <begin position="1400"/>
        <end position="1427"/>
    </location>
</feature>
<feature type="compositionally biased region" description="Polar residues" evidence="1">
    <location>
        <begin position="900"/>
        <end position="919"/>
    </location>
</feature>
<dbReference type="Bgee" id="ENSLOCG00000004471">
    <property type="expression patterns" value="Expressed in muscle tissue and 13 other cell types or tissues"/>
</dbReference>
<feature type="compositionally biased region" description="Low complexity" evidence="1">
    <location>
        <begin position="1564"/>
        <end position="1594"/>
    </location>
</feature>
<feature type="compositionally biased region" description="Polar residues" evidence="1">
    <location>
        <begin position="333"/>
        <end position="370"/>
    </location>
</feature>
<reference evidence="4" key="1">
    <citation type="submission" date="2011-12" db="EMBL/GenBank/DDBJ databases">
        <title>The Draft Genome of Lepisosteus oculatus.</title>
        <authorList>
            <consortium name="The Broad Institute Genome Assembly &amp; Analysis Group"/>
            <consortium name="Computational R&amp;D Group"/>
            <consortium name="and Sequencing Platform"/>
            <person name="Di Palma F."/>
            <person name="Alfoldi J."/>
            <person name="Johnson J."/>
            <person name="Berlin A."/>
            <person name="Gnerre S."/>
            <person name="Jaffe D."/>
            <person name="MacCallum I."/>
            <person name="Young S."/>
            <person name="Walker B.J."/>
            <person name="Lander E.S."/>
            <person name="Lindblad-Toh K."/>
        </authorList>
    </citation>
    <scope>NUCLEOTIDE SEQUENCE [LARGE SCALE GENOMIC DNA]</scope>
</reference>
<feature type="compositionally biased region" description="Low complexity" evidence="1">
    <location>
        <begin position="393"/>
        <end position="424"/>
    </location>
</feature>
<feature type="compositionally biased region" description="Polar residues" evidence="1">
    <location>
        <begin position="1203"/>
        <end position="1226"/>
    </location>
</feature>
<dbReference type="EMBL" id="AHAT01008220">
    <property type="status" value="NOT_ANNOTATED_CDS"/>
    <property type="molecule type" value="Genomic_DNA"/>
</dbReference>
<dbReference type="eggNOG" id="KOG4805">
    <property type="taxonomic scope" value="Eukaryota"/>
</dbReference>
<organism evidence="3 4">
    <name type="scientific">Lepisosteus oculatus</name>
    <name type="common">Spotted gar</name>
    <dbReference type="NCBI Taxonomy" id="7918"/>
    <lineage>
        <taxon>Eukaryota</taxon>
        <taxon>Metazoa</taxon>
        <taxon>Chordata</taxon>
        <taxon>Craniata</taxon>
        <taxon>Vertebrata</taxon>
        <taxon>Euteleostomi</taxon>
        <taxon>Actinopterygii</taxon>
        <taxon>Neopterygii</taxon>
        <taxon>Holostei</taxon>
        <taxon>Semionotiformes</taxon>
        <taxon>Lepisosteidae</taxon>
        <taxon>Lepisosteus</taxon>
    </lineage>
</organism>
<feature type="region of interest" description="Disordered" evidence="1">
    <location>
        <begin position="582"/>
        <end position="655"/>
    </location>
</feature>
<evidence type="ECO:0000313" key="4">
    <source>
        <dbReference type="Proteomes" id="UP000018468"/>
    </source>
</evidence>
<feature type="domain" description="DUF4211" evidence="2">
    <location>
        <begin position="1632"/>
        <end position="1751"/>
    </location>
</feature>
<evidence type="ECO:0000256" key="1">
    <source>
        <dbReference type="SAM" id="MobiDB-lite"/>
    </source>
</evidence>
<feature type="region of interest" description="Disordered" evidence="1">
    <location>
        <begin position="897"/>
        <end position="921"/>
    </location>
</feature>
<dbReference type="Ensembl" id="ENSLOCT00000005353.1">
    <property type="protein sequence ID" value="ENSLOCP00000005345.1"/>
    <property type="gene ID" value="ENSLOCG00000004471.1"/>
</dbReference>
<protein>
    <submittedName>
        <fullName evidence="3">Glutamine and serine rich 1</fullName>
    </submittedName>
</protein>
<dbReference type="STRING" id="7918.ENSLOCP00000005345"/>
<dbReference type="PANTHER" id="PTHR14709">
    <property type="entry name" value="GLUTAMINE AND SERINE-RICH PROTEIN 1-RELATED"/>
    <property type="match status" value="1"/>
</dbReference>
<feature type="compositionally biased region" description="Polar residues" evidence="1">
    <location>
        <begin position="582"/>
        <end position="616"/>
    </location>
</feature>
<feature type="compositionally biased region" description="Acidic residues" evidence="1">
    <location>
        <begin position="1084"/>
        <end position="1095"/>
    </location>
</feature>
<feature type="region of interest" description="Disordered" evidence="1">
    <location>
        <begin position="1261"/>
        <end position="1318"/>
    </location>
</feature>
<dbReference type="Proteomes" id="UP000018468">
    <property type="component" value="Linkage group LG27"/>
</dbReference>
<feature type="region of interest" description="Disordered" evidence="1">
    <location>
        <begin position="1044"/>
        <end position="1245"/>
    </location>
</feature>
<feature type="compositionally biased region" description="Pro residues" evidence="1">
    <location>
        <begin position="1287"/>
        <end position="1297"/>
    </location>
</feature>
<proteinExistence type="predicted"/>
<dbReference type="InterPro" id="IPR025451">
    <property type="entry name" value="DUF4211"/>
</dbReference>
<feature type="compositionally biased region" description="Basic and acidic residues" evidence="1">
    <location>
        <begin position="1227"/>
        <end position="1245"/>
    </location>
</feature>
<feature type="compositionally biased region" description="Low complexity" evidence="1">
    <location>
        <begin position="1619"/>
        <end position="1629"/>
    </location>
</feature>
<dbReference type="Pfam" id="PF13926">
    <property type="entry name" value="DUF4211"/>
    <property type="match status" value="1"/>
</dbReference>
<dbReference type="HOGENOM" id="CLU_000708_2_0_1"/>
<feature type="compositionally biased region" description="Polar residues" evidence="1">
    <location>
        <begin position="1046"/>
        <end position="1061"/>
    </location>
</feature>
<dbReference type="FunCoup" id="W5MAD6">
    <property type="interactions" value="1037"/>
</dbReference>